<dbReference type="GO" id="GO:0000166">
    <property type="term" value="F:nucleotide binding"/>
    <property type="evidence" value="ECO:0007669"/>
    <property type="project" value="InterPro"/>
</dbReference>
<name>A0AB39VIT7_9FUSO</name>
<dbReference type="Pfam" id="PF00570">
    <property type="entry name" value="HRDC"/>
    <property type="match status" value="1"/>
</dbReference>
<evidence type="ECO:0000259" key="1">
    <source>
        <dbReference type="PROSITE" id="PS50967"/>
    </source>
</evidence>
<reference evidence="2" key="1">
    <citation type="submission" date="2024-07" db="EMBL/GenBank/DDBJ databases">
        <authorList>
            <person name="Li X.-J."/>
            <person name="Wang X."/>
        </authorList>
    </citation>
    <scope>NUCLEOTIDE SEQUENCE</scope>
    <source>
        <strain evidence="2">HSP-334</strain>
    </source>
</reference>
<dbReference type="InterPro" id="IPR010997">
    <property type="entry name" value="HRDC-like_sf"/>
</dbReference>
<dbReference type="SMART" id="SM00341">
    <property type="entry name" value="HRDC"/>
    <property type="match status" value="1"/>
</dbReference>
<gene>
    <name evidence="2" type="ORF">AB8B22_10580</name>
</gene>
<sequence length="171" mass="20634">MFKIITLPFDEDMEEFDQDRLEREFLFALKDSEIKKYKPELVEIDGRYYWTVFVEYEKIKKKESENVSFQKNGEFRKNQNLEKKSLPEAELQTKKELELYRVLREWRREQSDDLGYPPYIIASNRLLVEIVKARPKNSLELSKIKGMGEKKTKEYGREILLILENFYEASD</sequence>
<dbReference type="EMBL" id="CP165644">
    <property type="protein sequence ID" value="XDU66793.1"/>
    <property type="molecule type" value="Genomic_DNA"/>
</dbReference>
<dbReference type="Gene3D" id="1.10.150.80">
    <property type="entry name" value="HRDC domain"/>
    <property type="match status" value="1"/>
</dbReference>
<proteinExistence type="predicted"/>
<dbReference type="InterPro" id="IPR002121">
    <property type="entry name" value="HRDC_dom"/>
</dbReference>
<dbReference type="GO" id="GO:0003676">
    <property type="term" value="F:nucleic acid binding"/>
    <property type="evidence" value="ECO:0007669"/>
    <property type="project" value="InterPro"/>
</dbReference>
<evidence type="ECO:0000313" key="2">
    <source>
        <dbReference type="EMBL" id="XDU66793.1"/>
    </source>
</evidence>
<dbReference type="InterPro" id="IPR044876">
    <property type="entry name" value="HRDC_dom_sf"/>
</dbReference>
<dbReference type="AlphaFoldDB" id="A0AB39VIT7"/>
<dbReference type="KEGG" id="lrug:AB8B22_10580"/>
<dbReference type="RefSeq" id="WP_094079495.1">
    <property type="nucleotide sequence ID" value="NZ_CP165644.1"/>
</dbReference>
<feature type="domain" description="HRDC" evidence="1">
    <location>
        <begin position="93"/>
        <end position="171"/>
    </location>
</feature>
<dbReference type="SUPFAM" id="SSF47819">
    <property type="entry name" value="HRDC-like"/>
    <property type="match status" value="1"/>
</dbReference>
<dbReference type="PROSITE" id="PS50967">
    <property type="entry name" value="HRDC"/>
    <property type="match status" value="1"/>
</dbReference>
<organism evidence="2">
    <name type="scientific">Leptotrichia rugosa</name>
    <dbReference type="NCBI Taxonomy" id="3239302"/>
    <lineage>
        <taxon>Bacteria</taxon>
        <taxon>Fusobacteriati</taxon>
        <taxon>Fusobacteriota</taxon>
        <taxon>Fusobacteriia</taxon>
        <taxon>Fusobacteriales</taxon>
        <taxon>Leptotrichiaceae</taxon>
        <taxon>Leptotrichia</taxon>
    </lineage>
</organism>
<accession>A0AB39VIT7</accession>
<protein>
    <submittedName>
        <fullName evidence="2">HRDC domain-containing protein</fullName>
    </submittedName>
</protein>